<reference evidence="1 2" key="2">
    <citation type="submission" date="2018-11" db="EMBL/GenBank/DDBJ databases">
        <authorList>
            <consortium name="Pathogen Informatics"/>
        </authorList>
    </citation>
    <scope>NUCLEOTIDE SEQUENCE [LARGE SCALE GENOMIC DNA]</scope>
</reference>
<reference evidence="3" key="1">
    <citation type="submission" date="2017-02" db="UniProtKB">
        <authorList>
            <consortium name="WormBaseParasite"/>
        </authorList>
    </citation>
    <scope>IDENTIFICATION</scope>
</reference>
<sequence>MLELFDPDFVFTFVDSTGSNYMVKQSAMNGNAKPLVFYGDAVEKPMHMIYSSSVLRSLRITAYMAELCPIPTLKSFADAAPSAILFRDV</sequence>
<organism evidence="3">
    <name type="scientific">Brugia pahangi</name>
    <name type="common">Filarial nematode worm</name>
    <dbReference type="NCBI Taxonomy" id="6280"/>
    <lineage>
        <taxon>Eukaryota</taxon>
        <taxon>Metazoa</taxon>
        <taxon>Ecdysozoa</taxon>
        <taxon>Nematoda</taxon>
        <taxon>Chromadorea</taxon>
        <taxon>Rhabditida</taxon>
        <taxon>Spirurina</taxon>
        <taxon>Spiruromorpha</taxon>
        <taxon>Filarioidea</taxon>
        <taxon>Onchocercidae</taxon>
        <taxon>Brugia</taxon>
    </lineage>
</organism>
<dbReference type="EMBL" id="UZAD01009556">
    <property type="protein sequence ID" value="VDN88991.1"/>
    <property type="molecule type" value="Genomic_DNA"/>
</dbReference>
<dbReference type="Proteomes" id="UP000278627">
    <property type="component" value="Unassembled WGS sequence"/>
</dbReference>
<gene>
    <name evidence="1" type="ORF">BPAG_LOCUS7805</name>
</gene>
<evidence type="ECO:0000313" key="1">
    <source>
        <dbReference type="EMBL" id="VDN88991.1"/>
    </source>
</evidence>
<dbReference type="AlphaFoldDB" id="A0A0N4TI03"/>
<evidence type="ECO:0000313" key="2">
    <source>
        <dbReference type="Proteomes" id="UP000278627"/>
    </source>
</evidence>
<protein>
    <submittedName>
        <fullName evidence="3">GST N-terminal domain-containing protein</fullName>
    </submittedName>
</protein>
<dbReference type="WBParaSite" id="BPAG_0000784201-mRNA-1">
    <property type="protein sequence ID" value="BPAG_0000784201-mRNA-1"/>
    <property type="gene ID" value="BPAG_0000784201"/>
</dbReference>
<name>A0A0N4TI03_BRUPA</name>
<dbReference type="STRING" id="6280.A0A0N4TI03"/>
<proteinExistence type="predicted"/>
<keyword evidence="2" id="KW-1185">Reference proteome</keyword>
<evidence type="ECO:0000313" key="3">
    <source>
        <dbReference type="WBParaSite" id="BPAG_0000784201-mRNA-1"/>
    </source>
</evidence>
<accession>A0A0N4TI03</accession>